<name>A0A8S9GSQ9_BRACR</name>
<feature type="chain" id="PRO_5042775414" description="Transmembrane protein" evidence="1">
    <location>
        <begin position="24"/>
        <end position="115"/>
    </location>
</feature>
<reference evidence="2" key="1">
    <citation type="submission" date="2019-12" db="EMBL/GenBank/DDBJ databases">
        <title>Genome sequencing and annotation of Brassica cretica.</title>
        <authorList>
            <person name="Studholme D.J."/>
            <person name="Sarris P.F."/>
        </authorList>
    </citation>
    <scope>NUCLEOTIDE SEQUENCE</scope>
    <source>
        <strain evidence="3">PFS-001/15</strain>
        <strain evidence="2">PFS-102/07</strain>
        <tissue evidence="2">Leaf</tissue>
    </source>
</reference>
<dbReference type="EMBL" id="QGKW02001988">
    <property type="protein sequence ID" value="KAF2551760.1"/>
    <property type="molecule type" value="Genomic_DNA"/>
</dbReference>
<accession>A0A8S9GSQ9</accession>
<evidence type="ECO:0008006" key="4">
    <source>
        <dbReference type="Google" id="ProtNLM"/>
    </source>
</evidence>
<evidence type="ECO:0000313" key="2">
    <source>
        <dbReference type="EMBL" id="KAF2546882.1"/>
    </source>
</evidence>
<evidence type="ECO:0000256" key="1">
    <source>
        <dbReference type="SAM" id="SignalP"/>
    </source>
</evidence>
<comment type="caution">
    <text evidence="2">The sequence shown here is derived from an EMBL/GenBank/DDBJ whole genome shotgun (WGS) entry which is preliminary data.</text>
</comment>
<evidence type="ECO:0000313" key="3">
    <source>
        <dbReference type="EMBL" id="KAF2551760.1"/>
    </source>
</evidence>
<organism evidence="2">
    <name type="scientific">Brassica cretica</name>
    <name type="common">Mustard</name>
    <dbReference type="NCBI Taxonomy" id="69181"/>
    <lineage>
        <taxon>Eukaryota</taxon>
        <taxon>Viridiplantae</taxon>
        <taxon>Streptophyta</taxon>
        <taxon>Embryophyta</taxon>
        <taxon>Tracheophyta</taxon>
        <taxon>Spermatophyta</taxon>
        <taxon>Magnoliopsida</taxon>
        <taxon>eudicotyledons</taxon>
        <taxon>Gunneridae</taxon>
        <taxon>Pentapetalae</taxon>
        <taxon>rosids</taxon>
        <taxon>malvids</taxon>
        <taxon>Brassicales</taxon>
        <taxon>Brassicaceae</taxon>
        <taxon>Brassiceae</taxon>
        <taxon>Brassica</taxon>
    </lineage>
</organism>
<dbReference type="AlphaFoldDB" id="A0A8S9GSQ9"/>
<protein>
    <recommendedName>
        <fullName evidence="4">Transmembrane protein</fullName>
    </recommendedName>
</protein>
<gene>
    <name evidence="3" type="ORF">F2Q68_00037692</name>
    <name evidence="2" type="ORF">F2Q70_00019449</name>
</gene>
<dbReference type="Proteomes" id="UP000712281">
    <property type="component" value="Unassembled WGS sequence"/>
</dbReference>
<dbReference type="EMBL" id="QGKY02001925">
    <property type="protein sequence ID" value="KAF2546882.1"/>
    <property type="molecule type" value="Genomic_DNA"/>
</dbReference>
<sequence>MVVMASAMMVFTVVVTMVVVTEKEEVTVIDMEETMAFCSSRYCGYVVVVVVVAKEKNCCRWRRRIDAVKKRIEGVSTIIPSWSVKFRSRDVAVKTIDEAETMYGGGGRRSVVVGN</sequence>
<keyword evidence="1" id="KW-0732">Signal</keyword>
<proteinExistence type="predicted"/>
<feature type="signal peptide" evidence="1">
    <location>
        <begin position="1"/>
        <end position="23"/>
    </location>
</feature>